<evidence type="ECO:0000313" key="2">
    <source>
        <dbReference type="EMBL" id="GGG54639.1"/>
    </source>
</evidence>
<dbReference type="Gene3D" id="3.90.550.10">
    <property type="entry name" value="Spore Coat Polysaccharide Biosynthesis Protein SpsA, Chain A"/>
    <property type="match status" value="1"/>
</dbReference>
<evidence type="ECO:0000313" key="3">
    <source>
        <dbReference type="Proteomes" id="UP000625976"/>
    </source>
</evidence>
<evidence type="ECO:0000259" key="1">
    <source>
        <dbReference type="Pfam" id="PF00535"/>
    </source>
</evidence>
<sequence length="242" mass="27856">MQKTCVIIPCYNEGFRFDIEAYHEFLKSHQELDLCFVNDGSSDNTISILKKLEADFTHVSVINLDKNLGKAEAIRFAVEKTDKNTYQYIGYLDADLSTSLDEMLRLTSFYSETTKFIIGSRIKTLNSSIDRSPIRHIFGRGLATVVNIFILDLPIYDTQCGAKLIETSLAKEIFNAPFKSKWLFDIELLLRTIKLKGIDFCYQAVLEVPLKKWHDQGNSRITTLDLINVPIDLSKIYFQYRK</sequence>
<dbReference type="EMBL" id="BMFQ01000003">
    <property type="protein sequence ID" value="GGG54639.1"/>
    <property type="molecule type" value="Genomic_DNA"/>
</dbReference>
<dbReference type="RefSeq" id="WP_188465742.1">
    <property type="nucleotide sequence ID" value="NZ_BMFQ01000003.1"/>
</dbReference>
<dbReference type="SUPFAM" id="SSF53448">
    <property type="entry name" value="Nucleotide-diphospho-sugar transferases"/>
    <property type="match status" value="1"/>
</dbReference>
<dbReference type="Proteomes" id="UP000625976">
    <property type="component" value="Unassembled WGS sequence"/>
</dbReference>
<reference evidence="2" key="2">
    <citation type="submission" date="2020-09" db="EMBL/GenBank/DDBJ databases">
        <authorList>
            <person name="Sun Q."/>
            <person name="Zhou Y."/>
        </authorList>
    </citation>
    <scope>NUCLEOTIDE SEQUENCE</scope>
    <source>
        <strain evidence="2">CGMCC 1.12751</strain>
    </source>
</reference>
<keyword evidence="3" id="KW-1185">Reference proteome</keyword>
<reference evidence="2" key="1">
    <citation type="journal article" date="2014" name="Int. J. Syst. Evol. Microbiol.">
        <title>Complete genome sequence of Corynebacterium casei LMG S-19264T (=DSM 44701T), isolated from a smear-ripened cheese.</title>
        <authorList>
            <consortium name="US DOE Joint Genome Institute (JGI-PGF)"/>
            <person name="Walter F."/>
            <person name="Albersmeier A."/>
            <person name="Kalinowski J."/>
            <person name="Ruckert C."/>
        </authorList>
    </citation>
    <scope>NUCLEOTIDE SEQUENCE</scope>
    <source>
        <strain evidence="2">CGMCC 1.12751</strain>
    </source>
</reference>
<dbReference type="Pfam" id="PF00535">
    <property type="entry name" value="Glycos_transf_2"/>
    <property type="match status" value="1"/>
</dbReference>
<proteinExistence type="predicted"/>
<dbReference type="PANTHER" id="PTHR10859:SF91">
    <property type="entry name" value="DOLICHYL-PHOSPHATE BETA-GLUCOSYLTRANSFERASE"/>
    <property type="match status" value="1"/>
</dbReference>
<dbReference type="AlphaFoldDB" id="A0A917GRQ6"/>
<dbReference type="GO" id="GO:0006487">
    <property type="term" value="P:protein N-linked glycosylation"/>
    <property type="evidence" value="ECO:0007669"/>
    <property type="project" value="TreeGrafter"/>
</dbReference>
<dbReference type="InterPro" id="IPR001173">
    <property type="entry name" value="Glyco_trans_2-like"/>
</dbReference>
<dbReference type="PANTHER" id="PTHR10859">
    <property type="entry name" value="GLYCOSYL TRANSFERASE"/>
    <property type="match status" value="1"/>
</dbReference>
<name>A0A917GRQ6_9FLAO</name>
<gene>
    <name evidence="2" type="ORF">GCM10010976_26980</name>
</gene>
<accession>A0A917GRQ6</accession>
<protein>
    <recommendedName>
        <fullName evidence="1">Glycosyltransferase 2-like domain-containing protein</fullName>
    </recommendedName>
</protein>
<organism evidence="2 3">
    <name type="scientific">Bizionia arctica</name>
    <dbReference type="NCBI Taxonomy" id="1495645"/>
    <lineage>
        <taxon>Bacteria</taxon>
        <taxon>Pseudomonadati</taxon>
        <taxon>Bacteroidota</taxon>
        <taxon>Flavobacteriia</taxon>
        <taxon>Flavobacteriales</taxon>
        <taxon>Flavobacteriaceae</taxon>
        <taxon>Bizionia</taxon>
    </lineage>
</organism>
<dbReference type="InterPro" id="IPR029044">
    <property type="entry name" value="Nucleotide-diphossugar_trans"/>
</dbReference>
<comment type="caution">
    <text evidence="2">The sequence shown here is derived from an EMBL/GenBank/DDBJ whole genome shotgun (WGS) entry which is preliminary data.</text>
</comment>
<feature type="domain" description="Glycosyltransferase 2-like" evidence="1">
    <location>
        <begin position="5"/>
        <end position="174"/>
    </location>
</feature>